<dbReference type="InterPro" id="IPR010496">
    <property type="entry name" value="AL/BT2_dom"/>
</dbReference>
<comment type="caution">
    <text evidence="2">The sequence shown here is derived from an EMBL/GenBank/DDBJ whole genome shotgun (WGS) entry which is preliminary data.</text>
</comment>
<evidence type="ECO:0000313" key="2">
    <source>
        <dbReference type="EMBL" id="GAL86695.1"/>
    </source>
</evidence>
<organism evidence="2 3">
    <name type="scientific">Sporocytophaga myxococcoides</name>
    <dbReference type="NCBI Taxonomy" id="153721"/>
    <lineage>
        <taxon>Bacteria</taxon>
        <taxon>Pseudomonadati</taxon>
        <taxon>Bacteroidota</taxon>
        <taxon>Cytophagia</taxon>
        <taxon>Cytophagales</taxon>
        <taxon>Cytophagaceae</taxon>
        <taxon>Sporocytophaga</taxon>
    </lineage>
</organism>
<protein>
    <recommendedName>
        <fullName evidence="1">3-keto-alpha-glucoside-1,2-lyase/3-keto-2-hydroxy-glucal hydratase domain-containing protein</fullName>
    </recommendedName>
</protein>
<accession>A0A098LI91</accession>
<gene>
    <name evidence="2" type="ORF">MYP_3925</name>
</gene>
<dbReference type="EMBL" id="BBLT01000009">
    <property type="protein sequence ID" value="GAL86695.1"/>
    <property type="molecule type" value="Genomic_DNA"/>
</dbReference>
<sequence length="289" mass="32860">MKKFVYLSSIIILILFSGAKGTESKWITLLDTNLSKWEMYLSFPHKDGYKGLAPVNEKGELLKPIGYNKNVNDVFTVIEENGDPVLRISGEIYGCVYTKESFENYHLKLKVKWGTKKWVPRLNESKDSGILYHSQGECGVDYWRSWMLSQEFQIIEQSMGDYWCIANSNIVIKALKEYDNQSYIYAQKGKLTSFGEGTIAGNFCKAGSNNELPGNNWNELELITYGDKSLHIVNGKVVMALSNSSYMDGILKPLTKGKIQLQSEAAEVFFKDIRIKPITKIPSEYVGYF</sequence>
<dbReference type="STRING" id="153721.MYP_3925"/>
<dbReference type="RefSeq" id="WP_045467067.1">
    <property type="nucleotide sequence ID" value="NZ_BBLT01000009.1"/>
</dbReference>
<reference evidence="2 3" key="1">
    <citation type="submission" date="2014-09" db="EMBL/GenBank/DDBJ databases">
        <title>Sporocytophaga myxococcoides PG-01 genome sequencing.</title>
        <authorList>
            <person name="Liu L."/>
            <person name="Gao P.J."/>
            <person name="Chen G.J."/>
            <person name="Wang L.S."/>
        </authorList>
    </citation>
    <scope>NUCLEOTIDE SEQUENCE [LARGE SCALE GENOMIC DNA]</scope>
    <source>
        <strain evidence="2 3">PG-01</strain>
    </source>
</reference>
<dbReference type="eggNOG" id="ENOG502ZADX">
    <property type="taxonomic scope" value="Bacteria"/>
</dbReference>
<keyword evidence="3" id="KW-1185">Reference proteome</keyword>
<name>A0A098LI91_9BACT</name>
<dbReference type="GO" id="GO:0016787">
    <property type="term" value="F:hydrolase activity"/>
    <property type="evidence" value="ECO:0007669"/>
    <property type="project" value="InterPro"/>
</dbReference>
<dbReference type="OrthoDB" id="259356at2"/>
<dbReference type="Pfam" id="PF06439">
    <property type="entry name" value="3keto-disac_hyd"/>
    <property type="match status" value="1"/>
</dbReference>
<proteinExistence type="predicted"/>
<feature type="domain" description="3-keto-alpha-glucoside-1,2-lyase/3-keto-2-hydroxy-glucal hydratase" evidence="1">
    <location>
        <begin position="25"/>
        <end position="276"/>
    </location>
</feature>
<evidence type="ECO:0000259" key="1">
    <source>
        <dbReference type="Pfam" id="PF06439"/>
    </source>
</evidence>
<dbReference type="Proteomes" id="UP000030185">
    <property type="component" value="Unassembled WGS sequence"/>
</dbReference>
<dbReference type="AlphaFoldDB" id="A0A098LI91"/>
<evidence type="ECO:0000313" key="3">
    <source>
        <dbReference type="Proteomes" id="UP000030185"/>
    </source>
</evidence>
<dbReference type="Gene3D" id="2.60.120.560">
    <property type="entry name" value="Exo-inulinase, domain 1"/>
    <property type="match status" value="1"/>
</dbReference>